<dbReference type="InterPro" id="IPR000305">
    <property type="entry name" value="GIY-YIG_endonuc"/>
</dbReference>
<dbReference type="Pfam" id="PF01541">
    <property type="entry name" value="GIY-YIG"/>
    <property type="match status" value="1"/>
</dbReference>
<evidence type="ECO:0000259" key="2">
    <source>
        <dbReference type="PROSITE" id="PS50164"/>
    </source>
</evidence>
<dbReference type="EMBL" id="UGNV01000001">
    <property type="protein sequence ID" value="STX29640.1"/>
    <property type="molecule type" value="Genomic_DNA"/>
</dbReference>
<organism evidence="3 4">
    <name type="scientific">Legionella beliardensis</name>
    <dbReference type="NCBI Taxonomy" id="91822"/>
    <lineage>
        <taxon>Bacteria</taxon>
        <taxon>Pseudomonadati</taxon>
        <taxon>Pseudomonadota</taxon>
        <taxon>Gammaproteobacteria</taxon>
        <taxon>Legionellales</taxon>
        <taxon>Legionellaceae</taxon>
        <taxon>Legionella</taxon>
    </lineage>
</organism>
<dbReference type="RefSeq" id="WP_115303315.1">
    <property type="nucleotide sequence ID" value="NZ_CAAAHO010000002.1"/>
</dbReference>
<dbReference type="GO" id="GO:0004519">
    <property type="term" value="F:endonuclease activity"/>
    <property type="evidence" value="ECO:0007669"/>
    <property type="project" value="UniProtKB-KW"/>
</dbReference>
<evidence type="ECO:0000256" key="1">
    <source>
        <dbReference type="ARBA" id="ARBA00007435"/>
    </source>
</evidence>
<keyword evidence="3" id="KW-0540">Nuclease</keyword>
<dbReference type="PANTHER" id="PTHR34477:SF5">
    <property type="entry name" value="BSL5627 PROTEIN"/>
    <property type="match status" value="1"/>
</dbReference>
<keyword evidence="3" id="KW-0255">Endonuclease</keyword>
<dbReference type="InterPro" id="IPR050190">
    <property type="entry name" value="UPF0213_domain"/>
</dbReference>
<keyword evidence="4" id="KW-1185">Reference proteome</keyword>
<reference evidence="3 4" key="1">
    <citation type="submission" date="2018-06" db="EMBL/GenBank/DDBJ databases">
        <authorList>
            <consortium name="Pathogen Informatics"/>
            <person name="Doyle S."/>
        </authorList>
    </citation>
    <scope>NUCLEOTIDE SEQUENCE [LARGE SCALE GENOMIC DNA]</scope>
    <source>
        <strain evidence="3 4">NCTC13315</strain>
    </source>
</reference>
<accession>A0A378I4H0</accession>
<evidence type="ECO:0000313" key="4">
    <source>
        <dbReference type="Proteomes" id="UP000254968"/>
    </source>
</evidence>
<dbReference type="SUPFAM" id="SSF82771">
    <property type="entry name" value="GIY-YIG endonuclease"/>
    <property type="match status" value="1"/>
</dbReference>
<protein>
    <submittedName>
        <fullName evidence="3">Endonuclease</fullName>
    </submittedName>
</protein>
<name>A0A378I4H0_9GAMM</name>
<dbReference type="Proteomes" id="UP000254968">
    <property type="component" value="Unassembled WGS sequence"/>
</dbReference>
<gene>
    <name evidence="3" type="ORF">NCTC13315_02192</name>
</gene>
<comment type="similarity">
    <text evidence="1">Belongs to the UPF0213 family.</text>
</comment>
<evidence type="ECO:0000313" key="3">
    <source>
        <dbReference type="EMBL" id="STX29640.1"/>
    </source>
</evidence>
<dbReference type="PROSITE" id="PS50164">
    <property type="entry name" value="GIY_YIG"/>
    <property type="match status" value="1"/>
</dbReference>
<dbReference type="AlphaFoldDB" id="A0A378I4H0"/>
<dbReference type="Gene3D" id="3.40.1440.10">
    <property type="entry name" value="GIY-YIG endonuclease"/>
    <property type="match status" value="1"/>
</dbReference>
<sequence length="96" mass="11713">MKVSYVYILANQRYGTLYIGLTTNIIKRIWEHKNKLAPGFTAKYNVSQLVYYEIFHDIQTAAAREKRLKEWKRQWKIELIETMNPNWHDLYYEIIQ</sequence>
<keyword evidence="3" id="KW-0378">Hydrolase</keyword>
<feature type="domain" description="GIY-YIG" evidence="2">
    <location>
        <begin position="2"/>
        <end position="79"/>
    </location>
</feature>
<proteinExistence type="inferred from homology"/>
<dbReference type="CDD" id="cd10448">
    <property type="entry name" value="GIY-YIG_unchar_3"/>
    <property type="match status" value="1"/>
</dbReference>
<dbReference type="PANTHER" id="PTHR34477">
    <property type="entry name" value="UPF0213 PROTEIN YHBQ"/>
    <property type="match status" value="1"/>
</dbReference>
<dbReference type="InterPro" id="IPR035901">
    <property type="entry name" value="GIY-YIG_endonuc_sf"/>
</dbReference>
<dbReference type="OrthoDB" id="9807770at2"/>